<dbReference type="RefSeq" id="WP_113675058.1">
    <property type="nucleotide sequence ID" value="NZ_CP058561.1"/>
</dbReference>
<sequence>MKKKIIYIITTIIIIILGLLSREIKGIPLFMGDIFWAMMVFFILAFIFFNKNSSFIFILSIIITYIIEITQLYHRPWIDNFRKTSIGHILLGQGFLWSDLAAYLAGIIIGYFIKKFIDNKMEESYS</sequence>
<organism evidence="2 3">
    <name type="scientific">Vallitalea guaymasensis</name>
    <dbReference type="NCBI Taxonomy" id="1185412"/>
    <lineage>
        <taxon>Bacteria</taxon>
        <taxon>Bacillati</taxon>
        <taxon>Bacillota</taxon>
        <taxon>Clostridia</taxon>
        <taxon>Lachnospirales</taxon>
        <taxon>Vallitaleaceae</taxon>
        <taxon>Vallitalea</taxon>
    </lineage>
</organism>
<feature type="transmembrane region" description="Helical" evidence="1">
    <location>
        <begin position="55"/>
        <end position="74"/>
    </location>
</feature>
<evidence type="ECO:0000256" key="1">
    <source>
        <dbReference type="SAM" id="Phobius"/>
    </source>
</evidence>
<dbReference type="Proteomes" id="UP000677305">
    <property type="component" value="Chromosome"/>
</dbReference>
<evidence type="ECO:0000313" key="3">
    <source>
        <dbReference type="Proteomes" id="UP000677305"/>
    </source>
</evidence>
<protein>
    <submittedName>
        <fullName evidence="2">DUF2809 domain-containing protein</fullName>
    </submittedName>
</protein>
<keyword evidence="1" id="KW-0812">Transmembrane</keyword>
<keyword evidence="3" id="KW-1185">Reference proteome</keyword>
<gene>
    <name evidence="2" type="ORF">HYG85_22745</name>
</gene>
<accession>A0A8J8MEP6</accession>
<evidence type="ECO:0000313" key="2">
    <source>
        <dbReference type="EMBL" id="QUH31592.1"/>
    </source>
</evidence>
<keyword evidence="1" id="KW-0472">Membrane</keyword>
<dbReference type="OrthoDB" id="5360192at2"/>
<proteinExistence type="predicted"/>
<dbReference type="EMBL" id="CP058561">
    <property type="protein sequence ID" value="QUH31592.1"/>
    <property type="molecule type" value="Genomic_DNA"/>
</dbReference>
<keyword evidence="1" id="KW-1133">Transmembrane helix</keyword>
<dbReference type="AlphaFoldDB" id="A0A8J8MEP6"/>
<dbReference type="KEGG" id="vgu:HYG85_22745"/>
<feature type="transmembrane region" description="Helical" evidence="1">
    <location>
        <begin position="5"/>
        <end position="21"/>
    </location>
</feature>
<dbReference type="InterPro" id="IPR021257">
    <property type="entry name" value="DUF2809"/>
</dbReference>
<feature type="transmembrane region" description="Helical" evidence="1">
    <location>
        <begin position="94"/>
        <end position="113"/>
    </location>
</feature>
<reference evidence="2 3" key="1">
    <citation type="submission" date="2020-07" db="EMBL/GenBank/DDBJ databases">
        <title>Vallitalea guaymasensis genome.</title>
        <authorList>
            <person name="Postec A."/>
        </authorList>
    </citation>
    <scope>NUCLEOTIDE SEQUENCE [LARGE SCALE GENOMIC DNA]</scope>
    <source>
        <strain evidence="2 3">Ra1766G1</strain>
    </source>
</reference>
<name>A0A8J8MEP6_9FIRM</name>
<feature type="transmembrane region" description="Helical" evidence="1">
    <location>
        <begin position="27"/>
        <end position="48"/>
    </location>
</feature>
<dbReference type="Pfam" id="PF10990">
    <property type="entry name" value="DUF2809"/>
    <property type="match status" value="1"/>
</dbReference>